<evidence type="ECO:0000313" key="2">
    <source>
        <dbReference type="EMBL" id="CCH32196.1"/>
    </source>
</evidence>
<dbReference type="AlphaFoldDB" id="K0K1I8"/>
<protein>
    <submittedName>
        <fullName evidence="2">Uncharacterized protein</fullName>
    </submittedName>
</protein>
<dbReference type="Proteomes" id="UP000006281">
    <property type="component" value="Chromosome"/>
</dbReference>
<dbReference type="eggNOG" id="COG5563">
    <property type="taxonomic scope" value="Bacteria"/>
</dbReference>
<dbReference type="HOGENOM" id="CLU_648730_0_0_11"/>
<feature type="region of interest" description="Disordered" evidence="1">
    <location>
        <begin position="54"/>
        <end position="85"/>
    </location>
</feature>
<organism evidence="2 3">
    <name type="scientific">Saccharothrix espanaensis (strain ATCC 51144 / DSM 44229 / JCM 9112 / NBRC 15066 / NRRL 15764)</name>
    <dbReference type="NCBI Taxonomy" id="1179773"/>
    <lineage>
        <taxon>Bacteria</taxon>
        <taxon>Bacillati</taxon>
        <taxon>Actinomycetota</taxon>
        <taxon>Actinomycetes</taxon>
        <taxon>Pseudonocardiales</taxon>
        <taxon>Pseudonocardiaceae</taxon>
        <taxon>Saccharothrix</taxon>
    </lineage>
</organism>
<name>K0K1I8_SACES</name>
<feature type="region of interest" description="Disordered" evidence="1">
    <location>
        <begin position="1"/>
        <end position="37"/>
    </location>
</feature>
<gene>
    <name evidence="2" type="ordered locus">BN6_49260</name>
</gene>
<keyword evidence="3" id="KW-1185">Reference proteome</keyword>
<accession>K0K1I8</accession>
<evidence type="ECO:0000256" key="1">
    <source>
        <dbReference type="SAM" id="MobiDB-lite"/>
    </source>
</evidence>
<reference evidence="2 3" key="1">
    <citation type="journal article" date="2012" name="BMC Genomics">
        <title>Complete genome sequence of Saccharothrix espanaensis DSM 44229T and comparison to the other completely sequenced Pseudonocardiaceae.</title>
        <authorList>
            <person name="Strobel T."/>
            <person name="Al-Dilaimi A."/>
            <person name="Blom J."/>
            <person name="Gessner A."/>
            <person name="Kalinowski J."/>
            <person name="Luzhetska M."/>
            <person name="Puhler A."/>
            <person name="Szczepanowski R."/>
            <person name="Bechthold A."/>
            <person name="Ruckert C."/>
        </authorList>
    </citation>
    <scope>NUCLEOTIDE SEQUENCE [LARGE SCALE GENOMIC DNA]</scope>
    <source>
        <strain evidence="3">ATCC 51144 / DSM 44229 / JCM 9112 / NBRC 15066 / NRRL 15764</strain>
    </source>
</reference>
<dbReference type="KEGG" id="sesp:BN6_49260"/>
<evidence type="ECO:0000313" key="3">
    <source>
        <dbReference type="Proteomes" id="UP000006281"/>
    </source>
</evidence>
<dbReference type="PATRIC" id="fig|1179773.3.peg.4942"/>
<dbReference type="EMBL" id="HE804045">
    <property type="protein sequence ID" value="CCH32196.1"/>
    <property type="molecule type" value="Genomic_DNA"/>
</dbReference>
<proteinExistence type="predicted"/>
<sequence>MPFGRAALEADSDCTGRAAPHAARTSPPRPTSRAFSRHPAHRHLFGGVRCPARSRAGCPVRTSGRHPSRTGRPLPPSCRRNSAREGEALSIRGNRIAAAAAGVALALAVSPVASATTAAACTWQKTTWELPTGAEAGSVTGYDGSRYAVGVTGRKGQFGTIGSPRGTVWDSGRVVLRITGDVPHLRDVNSSGLVVGDTVDDNGFRAITVTRDGSVTTLPGNPTWSGYTASLINNRGDVVGAATTTAGRRVVVWPASAPGTYRELPTPTVSSLFLTDVDEQGRIIAQTDSGSGGGFVWDTDGQYRVVAATGAGGWGTPWAIRDGRVVGSVDSTSAYAAAEWNARGALTRVIRDGALVARAIGGAGTVAGIRFVGSTQRPVLWRSGVVSDALTSVAAGFSVRGVSNDERTLVGTENRVPSHYSCS</sequence>